<comment type="caution">
    <text evidence="2">The sequence shown here is derived from an EMBL/GenBank/DDBJ whole genome shotgun (WGS) entry which is preliminary data.</text>
</comment>
<evidence type="ECO:0000256" key="1">
    <source>
        <dbReference type="SAM" id="MobiDB-lite"/>
    </source>
</evidence>
<keyword evidence="3" id="KW-1185">Reference proteome</keyword>
<evidence type="ECO:0000313" key="3">
    <source>
        <dbReference type="Proteomes" id="UP000000702"/>
    </source>
</evidence>
<dbReference type="AlphaFoldDB" id="F9WAI6"/>
<gene>
    <name evidence="2" type="ORF">TCIL3000_0_48970</name>
</gene>
<reference evidence="3" key="1">
    <citation type="submission" date="2011-07" db="EMBL/GenBank/DDBJ databases">
        <title>Divergent evolution of antigenic variation in African trypanosomes.</title>
        <authorList>
            <person name="Jackson A.P."/>
            <person name="Berry A."/>
            <person name="Allison H.C."/>
            <person name="Burton P."/>
            <person name="Anderson J."/>
            <person name="Aslett M."/>
            <person name="Brown R."/>
            <person name="Corton N."/>
            <person name="Harris D."/>
            <person name="Hauser H."/>
            <person name="Gamble J."/>
            <person name="Gilderthorp R."/>
            <person name="McQuillan J."/>
            <person name="Quail M.A."/>
            <person name="Sanders M."/>
            <person name="Van Tonder A."/>
            <person name="Ginger M.L."/>
            <person name="Donelson J.E."/>
            <person name="Field M.C."/>
            <person name="Barry J.D."/>
            <person name="Berriman M."/>
            <person name="Hertz-Fowler C."/>
        </authorList>
    </citation>
    <scope>NUCLEOTIDE SEQUENCE [LARGE SCALE GENOMIC DNA]</scope>
    <source>
        <strain evidence="3">IL3000</strain>
    </source>
</reference>
<dbReference type="EMBL" id="CAEQ01001439">
    <property type="protein sequence ID" value="CCD14253.1"/>
    <property type="molecule type" value="Genomic_DNA"/>
</dbReference>
<name>F9WAI6_TRYCI</name>
<protein>
    <submittedName>
        <fullName evidence="2">WGS project CAEQ00000000 data, annotated contig 1978</fullName>
    </submittedName>
</protein>
<organism evidence="2 3">
    <name type="scientific">Trypanosoma congolense (strain IL3000)</name>
    <dbReference type="NCBI Taxonomy" id="1068625"/>
    <lineage>
        <taxon>Eukaryota</taxon>
        <taxon>Discoba</taxon>
        <taxon>Euglenozoa</taxon>
        <taxon>Kinetoplastea</taxon>
        <taxon>Metakinetoplastina</taxon>
        <taxon>Trypanosomatida</taxon>
        <taxon>Trypanosomatidae</taxon>
        <taxon>Trypanosoma</taxon>
        <taxon>Nannomonas</taxon>
    </lineage>
</organism>
<sequence length="367" mass="41431">MADLEACHQLDFKSIQHDTMSHIGYWPLVAGGAVDGLWQWINTAREYYGSLERDCSLLRSKVLTYMSWPAMRSVQEYECRQMNSVGRFIYMLHRIVGKFRECQTQRNLFDLMITEEKTLTYVFDALQDSRVDQLVDNTDWVAVRSMILGDIRSGKVLALSDTLAGMPSMKDRVRHARELVGSLMLLHDVALLEDYRLKMESVRNQGKKKKGGNSKILTESQSPSPPVLLCGEQTESLLVVPVLCPFVSALSDHIKTQGKGACMPHSDALELLLKDKFDITNVDAFLFPQAFILTAFLQVAPTSTFPVAAWARDLQAAVERVRGGLEKYNFVEACGSRERELREAKVSSINVILSDIYREAVGASRRR</sequence>
<accession>F9WAI6</accession>
<proteinExistence type="predicted"/>
<dbReference type="VEuPathDB" id="TriTrypDB:TcIL3000_0_48970"/>
<reference evidence="2 3" key="2">
    <citation type="journal article" date="2012" name="Proc. Natl. Acad. Sci. U.S.A.">
        <title>Antigenic diversity is generated by distinct evolutionary mechanisms in African trypanosome species.</title>
        <authorList>
            <person name="Jackson A.P."/>
            <person name="Berry A."/>
            <person name="Aslett M."/>
            <person name="Allison H.C."/>
            <person name="Burton P."/>
            <person name="Vavrova-Anderson J."/>
            <person name="Brown R."/>
            <person name="Browne H."/>
            <person name="Corton N."/>
            <person name="Hauser H."/>
            <person name="Gamble J."/>
            <person name="Gilderthorp R."/>
            <person name="Marcello L."/>
            <person name="McQuillan J."/>
            <person name="Otto T.D."/>
            <person name="Quail M.A."/>
            <person name="Sanders M.J."/>
            <person name="van Tonder A."/>
            <person name="Ginger M.L."/>
            <person name="Field M.C."/>
            <person name="Barry J.D."/>
            <person name="Hertz-Fowler C."/>
            <person name="Berriman M."/>
        </authorList>
    </citation>
    <scope>NUCLEOTIDE SEQUENCE [LARGE SCALE GENOMIC DNA]</scope>
    <source>
        <strain evidence="2 3">IL3000</strain>
    </source>
</reference>
<feature type="region of interest" description="Disordered" evidence="1">
    <location>
        <begin position="203"/>
        <end position="223"/>
    </location>
</feature>
<dbReference type="Proteomes" id="UP000000702">
    <property type="component" value="Unassembled WGS sequence"/>
</dbReference>
<evidence type="ECO:0000313" key="2">
    <source>
        <dbReference type="EMBL" id="CCD14253.1"/>
    </source>
</evidence>